<dbReference type="Gene3D" id="3.40.50.2000">
    <property type="entry name" value="Glycogen Phosphorylase B"/>
    <property type="match status" value="2"/>
</dbReference>
<dbReference type="GO" id="GO:0016757">
    <property type="term" value="F:glycosyltransferase activity"/>
    <property type="evidence" value="ECO:0007669"/>
    <property type="project" value="UniProtKB-KW"/>
</dbReference>
<dbReference type="SUPFAM" id="SSF53756">
    <property type="entry name" value="UDP-Glycosyltransferase/glycogen phosphorylase"/>
    <property type="match status" value="1"/>
</dbReference>
<sequence length="874" mass="100126">LIPVYNAIDDVIKCIDSVIKNTPLNNNINIIILNDCSPDKNVKPILNKYKSHPFITVKHHFRNKGYTRNVNKGIQLSKERDVILLNSDTIVTPNWIRNLSIAAYSQQNVGTVTAVSNGAGAFSVPKSGLNDIPEHLNIDTISRVVSNIGGEYIDVPTGNGFCLYIKRDLINDIGEFDEKKFPKGYGEENDFCMRALNSSWHNIIDTKTYIFHKRSASFKESKHALMDAGLKQVKKDFPEYEGAIQAIGGSNAFKKIQENIGIKLTETKLSDQIAKPKLMFVISTRTGGTPKTNLDLMRQLSGIYDCYALACNTQKVEILKAGEDDYQPIEEYILNQPVKYATHLSSEYESLVSFLLYKYNIDLLHIRHLAWHSLKLPQIAKELYIPVINSFHDFYTICPSVNLIDNKGVYYPEGVVEGNINPLWHDETVRPMTKEMLSRWKKRMANALECSDHFITTCESAKEILLHNLELKEKADSFSVIPHGRDFESFVEPKLIDNIDGPLRVLVPGNITHSKGSELIKDIKNLDIDNNIEFHIIGSCADDLKPFVKFHGRYKRDEFQQLVKRISPHIASVFSIWPETYCHTLTESWASGLPVVGIDYGAVGERINKHKAGWLIKNNAKQCLDLLISIRSNIHLLIEKQKYVLEWQNGYGKSNTVSNMTERYINIYQDAISNRNFPITENLGFIMKGDFPEVPPTAYVRLVDWKNDFEHETGLDVSFISWRNLLTRDLFQYKKVVIQRDAIPSYAVDWCINVLNKNKIPYIFEMDDNLLDVPEIVDPEGTYKTYKPSLVKLLENAEQVHVTNESLRNVVKNYNYNITIRPNKIFDHRWKVNIEESDKIDILKDKSIVNIIYFGSRTHQEDLNFIINVLEDVI</sequence>
<dbReference type="SUPFAM" id="SSF53448">
    <property type="entry name" value="Nucleotide-diphospho-sugar transferases"/>
    <property type="match status" value="1"/>
</dbReference>
<feature type="non-terminal residue" evidence="6">
    <location>
        <position position="1"/>
    </location>
</feature>
<proteinExistence type="inferred from homology"/>
<dbReference type="InterPro" id="IPR029044">
    <property type="entry name" value="Nucleotide-diphossugar_trans"/>
</dbReference>
<dbReference type="EMBL" id="WEKT01000107">
    <property type="protein sequence ID" value="MZI96145.1"/>
    <property type="molecule type" value="Genomic_DNA"/>
</dbReference>
<keyword evidence="2" id="KW-0328">Glycosyltransferase</keyword>
<accession>A0A7X4RX50</accession>
<name>A0A7X4RX50_9VIBR</name>
<evidence type="ECO:0000313" key="7">
    <source>
        <dbReference type="Proteomes" id="UP000462621"/>
    </source>
</evidence>
<dbReference type="Pfam" id="PF00535">
    <property type="entry name" value="Glycos_transf_2"/>
    <property type="match status" value="1"/>
</dbReference>
<evidence type="ECO:0000313" key="6">
    <source>
        <dbReference type="EMBL" id="MZI96145.1"/>
    </source>
</evidence>
<dbReference type="PANTHER" id="PTHR43179:SF12">
    <property type="entry name" value="GALACTOFURANOSYLTRANSFERASE GLFT2"/>
    <property type="match status" value="1"/>
</dbReference>
<dbReference type="InterPro" id="IPR001296">
    <property type="entry name" value="Glyco_trans_1"/>
</dbReference>
<dbReference type="Pfam" id="PF00534">
    <property type="entry name" value="Glycos_transf_1"/>
    <property type="match status" value="1"/>
</dbReference>
<comment type="caution">
    <text evidence="6">The sequence shown here is derived from an EMBL/GenBank/DDBJ whole genome shotgun (WGS) entry which is preliminary data.</text>
</comment>
<evidence type="ECO:0000259" key="5">
    <source>
        <dbReference type="Pfam" id="PF00535"/>
    </source>
</evidence>
<evidence type="ECO:0000259" key="4">
    <source>
        <dbReference type="Pfam" id="PF00534"/>
    </source>
</evidence>
<comment type="similarity">
    <text evidence="1">Belongs to the glycosyltransferase 2 family.</text>
</comment>
<dbReference type="InterPro" id="IPR001173">
    <property type="entry name" value="Glyco_trans_2-like"/>
</dbReference>
<organism evidence="6 7">
    <name type="scientific">Vibrio eleionomae</name>
    <dbReference type="NCBI Taxonomy" id="2653505"/>
    <lineage>
        <taxon>Bacteria</taxon>
        <taxon>Pseudomonadati</taxon>
        <taxon>Pseudomonadota</taxon>
        <taxon>Gammaproteobacteria</taxon>
        <taxon>Vibrionales</taxon>
        <taxon>Vibrionaceae</taxon>
        <taxon>Vibrio</taxon>
    </lineage>
</organism>
<dbReference type="Gene3D" id="3.90.550.10">
    <property type="entry name" value="Spore Coat Polysaccharide Biosynthesis Protein SpsA, Chain A"/>
    <property type="match status" value="1"/>
</dbReference>
<reference evidence="6 7" key="1">
    <citation type="submission" date="2019-10" db="EMBL/GenBank/DDBJ databases">
        <title>Vibrio sp. nov. isolated from a shrimp pond.</title>
        <authorList>
            <person name="Gomez-Gil B."/>
            <person name="Enciso-Ibarra J."/>
            <person name="Enciso-Ibarra K."/>
            <person name="Bolan-Mejia C."/>
        </authorList>
    </citation>
    <scope>NUCLEOTIDE SEQUENCE [LARGE SCALE GENOMIC DNA]</scope>
    <source>
        <strain evidence="6 7">CAIM 722</strain>
    </source>
</reference>
<dbReference type="PANTHER" id="PTHR43179">
    <property type="entry name" value="RHAMNOSYLTRANSFERASE WBBL"/>
    <property type="match status" value="1"/>
</dbReference>
<protein>
    <submittedName>
        <fullName evidence="6">Glycosyltransferase</fullName>
    </submittedName>
</protein>
<feature type="domain" description="Glycosyl transferase family 1" evidence="4">
    <location>
        <begin position="501"/>
        <end position="627"/>
    </location>
</feature>
<gene>
    <name evidence="6" type="ORF">F9817_23490</name>
</gene>
<keyword evidence="7" id="KW-1185">Reference proteome</keyword>
<keyword evidence="3 6" id="KW-0808">Transferase</keyword>
<evidence type="ECO:0000256" key="3">
    <source>
        <dbReference type="ARBA" id="ARBA00022679"/>
    </source>
</evidence>
<evidence type="ECO:0000256" key="2">
    <source>
        <dbReference type="ARBA" id="ARBA00022676"/>
    </source>
</evidence>
<evidence type="ECO:0000256" key="1">
    <source>
        <dbReference type="ARBA" id="ARBA00006739"/>
    </source>
</evidence>
<dbReference type="Proteomes" id="UP000462621">
    <property type="component" value="Unassembled WGS sequence"/>
</dbReference>
<dbReference type="AlphaFoldDB" id="A0A7X4RX50"/>
<feature type="domain" description="Glycosyltransferase 2-like" evidence="5">
    <location>
        <begin position="2"/>
        <end position="100"/>
    </location>
</feature>